<name>A0A8S3UN00_MYTED</name>
<dbReference type="InterPro" id="IPR036875">
    <property type="entry name" value="Znf_CCHC_sf"/>
</dbReference>
<dbReference type="PROSITE" id="PS50158">
    <property type="entry name" value="ZF_CCHC"/>
    <property type="match status" value="1"/>
</dbReference>
<organism evidence="3 4">
    <name type="scientific">Mytilus edulis</name>
    <name type="common">Blue mussel</name>
    <dbReference type="NCBI Taxonomy" id="6550"/>
    <lineage>
        <taxon>Eukaryota</taxon>
        <taxon>Metazoa</taxon>
        <taxon>Spiralia</taxon>
        <taxon>Lophotrochozoa</taxon>
        <taxon>Mollusca</taxon>
        <taxon>Bivalvia</taxon>
        <taxon>Autobranchia</taxon>
        <taxon>Pteriomorphia</taxon>
        <taxon>Mytilida</taxon>
        <taxon>Mytiloidea</taxon>
        <taxon>Mytilidae</taxon>
        <taxon>Mytilinae</taxon>
        <taxon>Mytilus</taxon>
    </lineage>
</organism>
<dbReference type="Proteomes" id="UP000683360">
    <property type="component" value="Unassembled WGS sequence"/>
</dbReference>
<evidence type="ECO:0000256" key="1">
    <source>
        <dbReference type="PROSITE-ProRule" id="PRU00047"/>
    </source>
</evidence>
<dbReference type="AlphaFoldDB" id="A0A8S3UN00"/>
<keyword evidence="1" id="KW-0862">Zinc</keyword>
<dbReference type="GO" id="GO:0008270">
    <property type="term" value="F:zinc ion binding"/>
    <property type="evidence" value="ECO:0007669"/>
    <property type="project" value="UniProtKB-KW"/>
</dbReference>
<evidence type="ECO:0000259" key="2">
    <source>
        <dbReference type="PROSITE" id="PS50158"/>
    </source>
</evidence>
<sequence>MKVTEAQNKSTPHRGRCYNRDVLVTVQGRQSLCLRCNQFGHHRATCPETVAQKKTYAQMARLDPGESAGCWENFEAKLIDLRYNTRGQVIAALEDVVDVKNLEAIYKTGEGSEWYLTFITDAEVEVLGDGARRRCKERGSVVFERIDSYGIQPTCPRHGFGRQTVCLKCGEGNTNVLRARRTPPKKTYAKTVTMAAENSISLFGGLSSFASGSKVSLQGNENALATSKRKRYSIIETGEGAEWYITFLTSRETELLGDGKRRDLDEEGGVVYFDRIDKRQVKLPNS</sequence>
<dbReference type="GO" id="GO:0003676">
    <property type="term" value="F:nucleic acid binding"/>
    <property type="evidence" value="ECO:0007669"/>
    <property type="project" value="InterPro"/>
</dbReference>
<dbReference type="SUPFAM" id="SSF57756">
    <property type="entry name" value="Retrovirus zinc finger-like domains"/>
    <property type="match status" value="1"/>
</dbReference>
<gene>
    <name evidence="3" type="ORF">MEDL_57067</name>
</gene>
<keyword evidence="1" id="KW-0479">Metal-binding</keyword>
<reference evidence="3" key="1">
    <citation type="submission" date="2021-03" db="EMBL/GenBank/DDBJ databases">
        <authorList>
            <person name="Bekaert M."/>
        </authorList>
    </citation>
    <scope>NUCLEOTIDE SEQUENCE</scope>
</reference>
<protein>
    <recommendedName>
        <fullName evidence="2">CCHC-type domain-containing protein</fullName>
    </recommendedName>
</protein>
<dbReference type="InterPro" id="IPR001878">
    <property type="entry name" value="Znf_CCHC"/>
</dbReference>
<comment type="caution">
    <text evidence="3">The sequence shown here is derived from an EMBL/GenBank/DDBJ whole genome shotgun (WGS) entry which is preliminary data.</text>
</comment>
<proteinExistence type="predicted"/>
<keyword evidence="4" id="KW-1185">Reference proteome</keyword>
<evidence type="ECO:0000313" key="3">
    <source>
        <dbReference type="EMBL" id="CAG2245034.1"/>
    </source>
</evidence>
<feature type="domain" description="CCHC-type" evidence="2">
    <location>
        <begin position="33"/>
        <end position="48"/>
    </location>
</feature>
<keyword evidence="1" id="KW-0863">Zinc-finger</keyword>
<accession>A0A8S3UN00</accession>
<evidence type="ECO:0000313" key="4">
    <source>
        <dbReference type="Proteomes" id="UP000683360"/>
    </source>
</evidence>
<dbReference type="EMBL" id="CAJPWZ010002756">
    <property type="protein sequence ID" value="CAG2245034.1"/>
    <property type="molecule type" value="Genomic_DNA"/>
</dbReference>